<dbReference type="EMBL" id="FMUN01000009">
    <property type="protein sequence ID" value="SCY64121.1"/>
    <property type="molecule type" value="Genomic_DNA"/>
</dbReference>
<dbReference type="InterPro" id="IPR051454">
    <property type="entry name" value="RNA/ubiquinone_mod_enzymes"/>
</dbReference>
<dbReference type="PANTHER" id="PTHR30217">
    <property type="entry name" value="PEPTIDASE U32 FAMILY"/>
    <property type="match status" value="1"/>
</dbReference>
<feature type="binding site" evidence="1">
    <location>
        <position position="39"/>
    </location>
    <ligand>
        <name>[4Fe-4S] cluster</name>
        <dbReference type="ChEBI" id="CHEBI:49883"/>
    </ligand>
</feature>
<keyword evidence="1" id="KW-0408">Iron</keyword>
<sequence length="297" mass="32289">MKLALGPIQYFWSAEAVRDFYARVREWPVDIVYLGEVVCGKRRALGPDDWLEVAGELAAAGKEVVLSTQALMEAESELAGLKRLCANDRYPVEANDMGAVHLLTGTEGFVAGPHINAYNSETLALLHELGARRWVLPVELSRRTLADLQAERPAGLETEVFAFGRLPLAFSARCFTARAHNLPKDQCGFRCGEDPDGKGLYTQEDQHLFTINGVQLQSGAPCNLVRANDKLRDLGVDVLRISPQSFETGAVVEAFRAAVDGVRDPLDAEADLAHLGADGWCNGYWYGTAGMGTGAEP</sequence>
<dbReference type="GO" id="GO:0046872">
    <property type="term" value="F:metal ion binding"/>
    <property type="evidence" value="ECO:0007669"/>
    <property type="project" value="UniProtKB-KW"/>
</dbReference>
<gene>
    <name evidence="1" type="primary">ubiV</name>
    <name evidence="2" type="ORF">SAMN05661077_2795</name>
</gene>
<dbReference type="GO" id="GO:0008233">
    <property type="term" value="F:peptidase activity"/>
    <property type="evidence" value="ECO:0007669"/>
    <property type="project" value="UniProtKB-KW"/>
</dbReference>
<protein>
    <recommendedName>
        <fullName evidence="1">Ubiquinone biosynthesis protein UbiV</fullName>
    </recommendedName>
</protein>
<dbReference type="PATRIC" id="fig|381306.5.peg.1483"/>
<keyword evidence="1" id="KW-0831">Ubiquinone biosynthesis</keyword>
<reference evidence="3" key="1">
    <citation type="submission" date="2016-10" db="EMBL/GenBank/DDBJ databases">
        <authorList>
            <person name="Varghese N."/>
        </authorList>
    </citation>
    <scope>NUCLEOTIDE SEQUENCE [LARGE SCALE GENOMIC DNA]</scope>
    <source>
        <strain evidence="3">HL 19</strain>
    </source>
</reference>
<dbReference type="InterPro" id="IPR001539">
    <property type="entry name" value="Peptidase_U32"/>
</dbReference>
<dbReference type="HAMAP" id="MF_02233">
    <property type="entry name" value="UbiV"/>
    <property type="match status" value="1"/>
</dbReference>
<organism evidence="2 3">
    <name type="scientific">Thiohalorhabdus denitrificans</name>
    <dbReference type="NCBI Taxonomy" id="381306"/>
    <lineage>
        <taxon>Bacteria</taxon>
        <taxon>Pseudomonadati</taxon>
        <taxon>Pseudomonadota</taxon>
        <taxon>Gammaproteobacteria</taxon>
        <taxon>Thiohalorhabdales</taxon>
        <taxon>Thiohalorhabdaceae</taxon>
        <taxon>Thiohalorhabdus</taxon>
    </lineage>
</organism>
<dbReference type="Proteomes" id="UP000183104">
    <property type="component" value="Unassembled WGS sequence"/>
</dbReference>
<evidence type="ECO:0000313" key="3">
    <source>
        <dbReference type="Proteomes" id="UP000183104"/>
    </source>
</evidence>
<dbReference type="GO" id="GO:0051539">
    <property type="term" value="F:4 iron, 4 sulfur cluster binding"/>
    <property type="evidence" value="ECO:0007669"/>
    <property type="project" value="UniProtKB-UniRule"/>
</dbReference>
<dbReference type="PANTHER" id="PTHR30217:SF11">
    <property type="entry name" value="UBIQUINONE BIOSYNTHESIS PROTEIN UBIV"/>
    <property type="match status" value="1"/>
</dbReference>
<keyword evidence="2" id="KW-0378">Hydrolase</keyword>
<proteinExistence type="inferred from homology"/>
<keyword evidence="1" id="KW-0479">Metal-binding</keyword>
<dbReference type="Pfam" id="PF01136">
    <property type="entry name" value="Peptidase_U32"/>
    <property type="match status" value="1"/>
</dbReference>
<dbReference type="RefSeq" id="WP_054965498.1">
    <property type="nucleotide sequence ID" value="NZ_FMUN01000009.1"/>
</dbReference>
<dbReference type="NCBIfam" id="NF011991">
    <property type="entry name" value="PRK15447.1"/>
    <property type="match status" value="1"/>
</dbReference>
<dbReference type="GO" id="GO:0006744">
    <property type="term" value="P:ubiquinone biosynthetic process"/>
    <property type="evidence" value="ECO:0007669"/>
    <property type="project" value="UniProtKB-UniRule"/>
</dbReference>
<comment type="subunit">
    <text evidence="1">Forms a heterodimer with UbiU.</text>
</comment>
<dbReference type="UniPathway" id="UPA00232"/>
<comment type="pathway">
    <text evidence="1">Cofactor biosynthesis; ubiquinone biosynthesis.</text>
</comment>
<comment type="function">
    <text evidence="1">Required for O(2)-independent ubiquinone (coenzyme Q) biosynthesis. Together with UbiU, is essential for the C6-hydroxylation reaction in the oxygen-independent ubiquinone biosynthesis pathway.</text>
</comment>
<comment type="cofactor">
    <cofactor evidence="1">
        <name>[4Fe-4S] cluster</name>
        <dbReference type="ChEBI" id="CHEBI:49883"/>
    </cofactor>
</comment>
<evidence type="ECO:0000256" key="1">
    <source>
        <dbReference type="HAMAP-Rule" id="MF_02233"/>
    </source>
</evidence>
<dbReference type="InterPro" id="IPR043693">
    <property type="entry name" value="UbiV"/>
</dbReference>
<feature type="binding site" evidence="1">
    <location>
        <position position="191"/>
    </location>
    <ligand>
        <name>[4Fe-4S] cluster</name>
        <dbReference type="ChEBI" id="CHEBI:49883"/>
    </ligand>
</feature>
<dbReference type="GO" id="GO:0006508">
    <property type="term" value="P:proteolysis"/>
    <property type="evidence" value="ECO:0007669"/>
    <property type="project" value="UniProtKB-KW"/>
</dbReference>
<feature type="binding site" evidence="1">
    <location>
        <position position="187"/>
    </location>
    <ligand>
        <name>[4Fe-4S] cluster</name>
        <dbReference type="ChEBI" id="CHEBI:49883"/>
    </ligand>
</feature>
<comment type="similarity">
    <text evidence="1">Belongs to the peptidase U32 family. UbiV subfamily.</text>
</comment>
<keyword evidence="3" id="KW-1185">Reference proteome</keyword>
<dbReference type="AlphaFoldDB" id="A0A0P9CQ36"/>
<dbReference type="STRING" id="381306.AN478_04930"/>
<evidence type="ECO:0000313" key="2">
    <source>
        <dbReference type="EMBL" id="SCY64121.1"/>
    </source>
</evidence>
<feature type="binding site" evidence="1">
    <location>
        <position position="174"/>
    </location>
    <ligand>
        <name>[4Fe-4S] cluster</name>
        <dbReference type="ChEBI" id="CHEBI:49883"/>
    </ligand>
</feature>
<keyword evidence="1" id="KW-0411">Iron-sulfur</keyword>
<keyword evidence="2" id="KW-0645">Protease</keyword>
<name>A0A0P9CQ36_9GAMM</name>
<dbReference type="OrthoDB" id="8523349at2"/>
<accession>A0A0P9CQ36</accession>
<keyword evidence="1" id="KW-0004">4Fe-4S</keyword>